<evidence type="ECO:0000313" key="5">
    <source>
        <dbReference type="Proteomes" id="UP000642809"/>
    </source>
</evidence>
<evidence type="ECO:0000256" key="1">
    <source>
        <dbReference type="ARBA" id="ARBA00022729"/>
    </source>
</evidence>
<dbReference type="PANTHER" id="PTHR16026:SF0">
    <property type="entry name" value="CARTILAGE ACIDIC PROTEIN 1"/>
    <property type="match status" value="1"/>
</dbReference>
<keyword evidence="1" id="KW-0732">Signal</keyword>
<feature type="compositionally biased region" description="Basic and acidic residues" evidence="2">
    <location>
        <begin position="205"/>
        <end position="220"/>
    </location>
</feature>
<gene>
    <name evidence="4" type="ORF">GCM10008106_15310</name>
</gene>
<dbReference type="Proteomes" id="UP000642809">
    <property type="component" value="Unassembled WGS sequence"/>
</dbReference>
<dbReference type="AlphaFoldDB" id="A0A8J3G5A0"/>
<evidence type="ECO:0000313" key="4">
    <source>
        <dbReference type="EMBL" id="GHB34907.1"/>
    </source>
</evidence>
<organism evidence="4 5">
    <name type="scientific">Mongoliitalea lutea</name>
    <dbReference type="NCBI Taxonomy" id="849756"/>
    <lineage>
        <taxon>Bacteria</taxon>
        <taxon>Pseudomonadati</taxon>
        <taxon>Bacteroidota</taxon>
        <taxon>Cytophagia</taxon>
        <taxon>Cytophagales</taxon>
        <taxon>Cyclobacteriaceae</taxon>
        <taxon>Mongoliitalea</taxon>
    </lineage>
</organism>
<comment type="caution">
    <text evidence="4">The sequence shown here is derived from an EMBL/GenBank/DDBJ whole genome shotgun (WGS) entry which is preliminary data.</text>
</comment>
<protein>
    <recommendedName>
        <fullName evidence="3">ASPIC/UnbV domain-containing protein</fullName>
    </recommendedName>
</protein>
<reference evidence="4" key="1">
    <citation type="journal article" date="2014" name="Int. J. Syst. Evol. Microbiol.">
        <title>Complete genome sequence of Corynebacterium casei LMG S-19264T (=DSM 44701T), isolated from a smear-ripened cheese.</title>
        <authorList>
            <consortium name="US DOE Joint Genome Institute (JGI-PGF)"/>
            <person name="Walter F."/>
            <person name="Albersmeier A."/>
            <person name="Kalinowski J."/>
            <person name="Ruckert C."/>
        </authorList>
    </citation>
    <scope>NUCLEOTIDE SEQUENCE</scope>
    <source>
        <strain evidence="4">KCTC 23224</strain>
    </source>
</reference>
<dbReference type="PANTHER" id="PTHR16026">
    <property type="entry name" value="CARTILAGE ACIDIC PROTEIN 1"/>
    <property type="match status" value="1"/>
</dbReference>
<evidence type="ECO:0000256" key="2">
    <source>
        <dbReference type="SAM" id="MobiDB-lite"/>
    </source>
</evidence>
<proteinExistence type="predicted"/>
<dbReference type="InterPro" id="IPR028994">
    <property type="entry name" value="Integrin_alpha_N"/>
</dbReference>
<name>A0A8J3G5A0_9BACT</name>
<dbReference type="SUPFAM" id="SSF69318">
    <property type="entry name" value="Integrin alpha N-terminal domain"/>
    <property type="match status" value="2"/>
</dbReference>
<dbReference type="InterPro" id="IPR011519">
    <property type="entry name" value="UnbV_ASPIC"/>
</dbReference>
<evidence type="ECO:0000259" key="3">
    <source>
        <dbReference type="Pfam" id="PF07593"/>
    </source>
</evidence>
<dbReference type="EMBL" id="BMYF01000008">
    <property type="protein sequence ID" value="GHB34907.1"/>
    <property type="molecule type" value="Genomic_DNA"/>
</dbReference>
<dbReference type="InterPro" id="IPR027039">
    <property type="entry name" value="Crtac1"/>
</dbReference>
<sequence length="1178" mass="132379">MYLQLAFACIFISLIGCNPESSKSNLFQLLPPSKTGINFNNEIKLDENFNILDFDYIYNGAGVAVGDFNNDGLPDLFFTGNQVSSRLFLNQGKLQFKDVSEKSNISTKTWAEGVTLVDINHDGLLDIYISVSNRDERNTDPNLLFINQGLDKDGVPYFEEMASAYGVDDRGYNTQAAFFDYDGDGFLDLYILSNAMESFQRNTSRPREKSGRGKSNDKLYKNNGDGTFTNVSKEAGILIEGYGLGLAISDINQDGFPDIYVANDFLTNDILYINNGDGTFSNQIDQKLKHQSFNAMGVDIADFNNDGLVDIMVVDMFPPDNLRQKTMFAPTANYDLFMSNLSIGYEPQYVRNTLQLNQGNGLFSEIGFLSGVAQTDWSWSPLFADFDNDGYKDLFISNGYGKDITDMDFINFNQTLGPFTTPEQRRMHLLEGLSKLPEVNLANFLFKNNYDLTFTDKSKDWGMIHASISNGAAYADLDNDGDLELIINNLNENAYLYQNLSREKHPKTSSFIKFDIKGPPQNTMGLGTKLVLEYYANEKKHVQYYEHYPTRGYKSFVEPKAHFGLGEKTDNLKLTVTWPDGKRQIINNLTPDTTVTLDYQLAENTEAAEKKPLLPDFEEVSAKLGLLHTHQHRVFNDFNRQVLLPHKHSENGPGMAVGDVNGDGLDDLFIGGSAGFPRYLFIQNQDGEFSQKEIFIDAYADDMGCLLIDIDNDGDLDLYVVSGGSRHTNSSDFYYDRLYLNDGNGHFEQFSDKIPSTNFSGSVVTAADIDGDGNFELFIGGRVSPGRYPEIPPSVLLTFEEGKFIDVTDAIIPEIKNYGMITSAVWTDFDQDGLIDLIVVGEWMPITFFKQYKENGSITLENVSSAIGPKNSEGWWNSIYSIGTDKNGNPQYILGNAGRNTRWAISEEKPLTLIANDFDKNGSMDPIIFSFLQDGFFPIASRDKLVNQVPSWKNRFLRYSDFANYNLDNFFTKPEKTNAIHLQAKYFKSATMHLGESGTFVLTPLPIDTQFSPTFGIHHDYIHKELFLTGNFYGNETVTGRYDASIGNIIGLDKLHNYSINKKHSGFLVDGEGRSMVTINHFNGESLIAAKQHQGPLKVFRNTQNRDRLNQIQLEPDDFKVVFELDANGHIQVEFPYGQGYLSQSSRNIPIPTNCKAISISKFNGDTRVIIHSSEEIE</sequence>
<dbReference type="Pfam" id="PF13517">
    <property type="entry name" value="FG-GAP_3"/>
    <property type="match status" value="5"/>
</dbReference>
<accession>A0A8J3G5A0</accession>
<dbReference type="Gene3D" id="2.130.10.130">
    <property type="entry name" value="Integrin alpha, N-terminal"/>
    <property type="match status" value="3"/>
</dbReference>
<dbReference type="Pfam" id="PF07593">
    <property type="entry name" value="UnbV_ASPIC"/>
    <property type="match status" value="1"/>
</dbReference>
<feature type="domain" description="ASPIC/UnbV" evidence="3">
    <location>
        <begin position="525"/>
        <end position="596"/>
    </location>
</feature>
<reference evidence="4" key="2">
    <citation type="submission" date="2020-09" db="EMBL/GenBank/DDBJ databases">
        <authorList>
            <person name="Sun Q."/>
            <person name="Kim S."/>
        </authorList>
    </citation>
    <scope>NUCLEOTIDE SEQUENCE</scope>
    <source>
        <strain evidence="4">KCTC 23224</strain>
    </source>
</reference>
<keyword evidence="5" id="KW-1185">Reference proteome</keyword>
<dbReference type="InterPro" id="IPR013517">
    <property type="entry name" value="FG-GAP"/>
</dbReference>
<feature type="region of interest" description="Disordered" evidence="2">
    <location>
        <begin position="201"/>
        <end position="223"/>
    </location>
</feature>